<evidence type="ECO:0000259" key="7">
    <source>
        <dbReference type="PROSITE" id="PS51462"/>
    </source>
</evidence>
<dbReference type="InterPro" id="IPR045121">
    <property type="entry name" value="CoAse"/>
</dbReference>
<dbReference type="InterPro" id="IPR015797">
    <property type="entry name" value="NUDIX_hydrolase-like_dom_sf"/>
</dbReference>
<evidence type="ECO:0000256" key="2">
    <source>
        <dbReference type="ARBA" id="ARBA00001946"/>
    </source>
</evidence>
<evidence type="ECO:0000256" key="4">
    <source>
        <dbReference type="ARBA" id="ARBA00022801"/>
    </source>
</evidence>
<name>A0A381P5K1_9ZZZZ</name>
<reference evidence="8" key="1">
    <citation type="submission" date="2018-05" db="EMBL/GenBank/DDBJ databases">
        <authorList>
            <person name="Lanie J.A."/>
            <person name="Ng W.-L."/>
            <person name="Kazmierczak K.M."/>
            <person name="Andrzejewski T.M."/>
            <person name="Davidsen T.M."/>
            <person name="Wayne K.J."/>
            <person name="Tettelin H."/>
            <person name="Glass J.I."/>
            <person name="Rusch D."/>
            <person name="Podicherti R."/>
            <person name="Tsui H.-C.T."/>
            <person name="Winkler M.E."/>
        </authorList>
    </citation>
    <scope>NUCLEOTIDE SEQUENCE</scope>
</reference>
<organism evidence="8">
    <name type="scientific">marine metagenome</name>
    <dbReference type="NCBI Taxonomy" id="408172"/>
    <lineage>
        <taxon>unclassified sequences</taxon>
        <taxon>metagenomes</taxon>
        <taxon>ecological metagenomes</taxon>
    </lineage>
</organism>
<evidence type="ECO:0000256" key="5">
    <source>
        <dbReference type="ARBA" id="ARBA00022842"/>
    </source>
</evidence>
<dbReference type="PANTHER" id="PTHR12992:SF11">
    <property type="entry name" value="MITOCHONDRIAL COENZYME A DIPHOSPHATASE NUDT8"/>
    <property type="match status" value="1"/>
</dbReference>
<comment type="cofactor">
    <cofactor evidence="2">
        <name>Mg(2+)</name>
        <dbReference type="ChEBI" id="CHEBI:18420"/>
    </cofactor>
</comment>
<keyword evidence="6" id="KW-0464">Manganese</keyword>
<feature type="domain" description="Nudix hydrolase" evidence="7">
    <location>
        <begin position="27"/>
        <end position="166"/>
    </location>
</feature>
<dbReference type="EMBL" id="UINC01000854">
    <property type="protein sequence ID" value="SUZ62225.1"/>
    <property type="molecule type" value="Genomic_DNA"/>
</dbReference>
<evidence type="ECO:0000313" key="8">
    <source>
        <dbReference type="EMBL" id="SUZ62225.1"/>
    </source>
</evidence>
<dbReference type="PROSITE" id="PS51462">
    <property type="entry name" value="NUDIX"/>
    <property type="match status" value="1"/>
</dbReference>
<dbReference type="Pfam" id="PF00293">
    <property type="entry name" value="NUDIX"/>
    <property type="match status" value="1"/>
</dbReference>
<keyword evidence="4" id="KW-0378">Hydrolase</keyword>
<protein>
    <recommendedName>
        <fullName evidence="7">Nudix hydrolase domain-containing protein</fullName>
    </recommendedName>
</protein>
<keyword evidence="5" id="KW-0460">Magnesium</keyword>
<sequence length="202" mass="22594">VSHLSIQHIRARIAAHQPERFPVNEETRQAAVAVVLHVTDEGSEILFIRRAQHDADPWSGHMAFPGGHRDPVDTSLKAAAIRETQEEIGLDLDTATFLGPLSQQRAMPRGRTTDMVVAPFVFEINDVPVFHPNHEVDEIVWGPLDHMLDRSLCDTETRPIGSSSTVFDGYRLSGGHFVWGLTYRALQTFFKVLDPSYMGPDD</sequence>
<accession>A0A381P5K1</accession>
<proteinExistence type="predicted"/>
<comment type="cofactor">
    <cofactor evidence="1">
        <name>Mn(2+)</name>
        <dbReference type="ChEBI" id="CHEBI:29035"/>
    </cofactor>
</comment>
<dbReference type="CDD" id="cd03426">
    <property type="entry name" value="NUDIX_CoAse_Nudt7"/>
    <property type="match status" value="1"/>
</dbReference>
<dbReference type="InterPro" id="IPR000086">
    <property type="entry name" value="NUDIX_hydrolase_dom"/>
</dbReference>
<keyword evidence="3" id="KW-0479">Metal-binding</keyword>
<dbReference type="PANTHER" id="PTHR12992">
    <property type="entry name" value="NUDIX HYDROLASE"/>
    <property type="match status" value="1"/>
</dbReference>
<dbReference type="GO" id="GO:0010945">
    <property type="term" value="F:coenzyme A diphosphatase activity"/>
    <property type="evidence" value="ECO:0007669"/>
    <property type="project" value="InterPro"/>
</dbReference>
<feature type="non-terminal residue" evidence="8">
    <location>
        <position position="1"/>
    </location>
</feature>
<gene>
    <name evidence="8" type="ORF">METZ01_LOCUS15079</name>
</gene>
<dbReference type="SUPFAM" id="SSF55811">
    <property type="entry name" value="Nudix"/>
    <property type="match status" value="1"/>
</dbReference>
<dbReference type="Gene3D" id="3.90.79.10">
    <property type="entry name" value="Nucleoside Triphosphate Pyrophosphohydrolase"/>
    <property type="match status" value="1"/>
</dbReference>
<evidence type="ECO:0000256" key="1">
    <source>
        <dbReference type="ARBA" id="ARBA00001936"/>
    </source>
</evidence>
<evidence type="ECO:0000256" key="6">
    <source>
        <dbReference type="ARBA" id="ARBA00023211"/>
    </source>
</evidence>
<dbReference type="GO" id="GO:0046872">
    <property type="term" value="F:metal ion binding"/>
    <property type="evidence" value="ECO:0007669"/>
    <property type="project" value="UniProtKB-KW"/>
</dbReference>
<evidence type="ECO:0000256" key="3">
    <source>
        <dbReference type="ARBA" id="ARBA00022723"/>
    </source>
</evidence>
<dbReference type="AlphaFoldDB" id="A0A381P5K1"/>